<dbReference type="EMBL" id="LN899823">
    <property type="protein sequence ID" value="CUV25973.1"/>
    <property type="molecule type" value="Genomic_DNA"/>
</dbReference>
<dbReference type="AlphaFoldDB" id="A0A0S4UV70"/>
<evidence type="ECO:0000313" key="2">
    <source>
        <dbReference type="EMBL" id="CUV25973.1"/>
    </source>
</evidence>
<protein>
    <recommendedName>
        <fullName evidence="6">5-formyltetrahydrofolate cyclo-ligase</fullName>
    </recommendedName>
</protein>
<feature type="signal peptide" evidence="1">
    <location>
        <begin position="1"/>
        <end position="24"/>
    </location>
</feature>
<name>A0A0S4UV70_RALSL</name>
<evidence type="ECO:0000313" key="4">
    <source>
        <dbReference type="EMBL" id="CUV40402.1"/>
    </source>
</evidence>
<reference evidence="2" key="1">
    <citation type="submission" date="2015-10" db="EMBL/GenBank/DDBJ databases">
        <authorList>
            <person name="Gilbert D.G."/>
        </authorList>
    </citation>
    <scope>NUCLEOTIDE SEQUENCE</scope>
    <source>
        <strain evidence="2">Phyl III-seqv23</strain>
    </source>
</reference>
<evidence type="ECO:0000313" key="3">
    <source>
        <dbReference type="EMBL" id="CUV36402.1"/>
    </source>
</evidence>
<dbReference type="EMBL" id="LN899826">
    <property type="protein sequence ID" value="CUV40402.1"/>
    <property type="molecule type" value="Genomic_DNA"/>
</dbReference>
<dbReference type="EMBL" id="LN899822">
    <property type="protein sequence ID" value="CUV63680.1"/>
    <property type="molecule type" value="Genomic_DNA"/>
</dbReference>
<dbReference type="EMBL" id="LN899825">
    <property type="protein sequence ID" value="CUV36402.1"/>
    <property type="molecule type" value="Genomic_DNA"/>
</dbReference>
<sequence>MKRRTLLTTGAFLACANLAGCATAKLFEDDKYQETVDRFLVSENGRKLVVLGKRYHYILDMPEHLQAVLEAPYRQSVTAALYGFVVDGDKITGKFKLDVHRDRARLMEEDRQRALADGFTQRGGDLELVGSVSGTRYRTDGFKQEQVPSTFNKPYRIDVVEAMTPAGKAVRLLATPVTLTVDGVLVIGAVALFPVGMTLAKLAAAGVGP</sequence>
<accession>A0A0S4UV70</accession>
<organism evidence="2">
    <name type="scientific">Ralstonia solanacearum</name>
    <name type="common">Pseudomonas solanacearum</name>
    <dbReference type="NCBI Taxonomy" id="305"/>
    <lineage>
        <taxon>Bacteria</taxon>
        <taxon>Pseudomonadati</taxon>
        <taxon>Pseudomonadota</taxon>
        <taxon>Betaproteobacteria</taxon>
        <taxon>Burkholderiales</taxon>
        <taxon>Burkholderiaceae</taxon>
        <taxon>Ralstonia</taxon>
        <taxon>Ralstonia solanacearum species complex</taxon>
    </lineage>
</organism>
<evidence type="ECO:0000256" key="1">
    <source>
        <dbReference type="SAM" id="SignalP"/>
    </source>
</evidence>
<dbReference type="PATRIC" id="fig|305.118.peg.68"/>
<keyword evidence="1" id="KW-0732">Signal</keyword>
<proteinExistence type="predicted"/>
<dbReference type="PROSITE" id="PS51257">
    <property type="entry name" value="PROKAR_LIPOPROTEIN"/>
    <property type="match status" value="1"/>
</dbReference>
<evidence type="ECO:0000313" key="5">
    <source>
        <dbReference type="EMBL" id="CUV63680.1"/>
    </source>
</evidence>
<feature type="chain" id="PRO_5013467161" description="5-formyltetrahydrofolate cyclo-ligase" evidence="1">
    <location>
        <begin position="25"/>
        <end position="209"/>
    </location>
</feature>
<gene>
    <name evidence="5" type="ORF">RD1301_v1_3760003</name>
    <name evidence="2" type="ORF">RUN1744_v1_1170003</name>
    <name evidence="3" type="ORF">TD1301_v1_2100018</name>
    <name evidence="4" type="ORF">TF3108_v1_450020</name>
</gene>
<evidence type="ECO:0008006" key="6">
    <source>
        <dbReference type="Google" id="ProtNLM"/>
    </source>
</evidence>